<evidence type="ECO:0000256" key="9">
    <source>
        <dbReference type="SAM" id="Phobius"/>
    </source>
</evidence>
<dbReference type="InterPro" id="IPR003594">
    <property type="entry name" value="HATPase_dom"/>
</dbReference>
<evidence type="ECO:0000313" key="12">
    <source>
        <dbReference type="EMBL" id="BDM74470.1"/>
    </source>
</evidence>
<organism evidence="12 13">
    <name type="scientific">Streptomyces nigrescens</name>
    <dbReference type="NCBI Taxonomy" id="1920"/>
    <lineage>
        <taxon>Bacteria</taxon>
        <taxon>Bacillati</taxon>
        <taxon>Actinomycetota</taxon>
        <taxon>Actinomycetes</taxon>
        <taxon>Kitasatosporales</taxon>
        <taxon>Streptomycetaceae</taxon>
        <taxon>Streptomyces</taxon>
    </lineage>
</organism>
<dbReference type="Pfam" id="PF02518">
    <property type="entry name" value="HATPase_c"/>
    <property type="match status" value="1"/>
</dbReference>
<dbReference type="CDD" id="cd16917">
    <property type="entry name" value="HATPase_UhpB-NarQ-NarX-like"/>
    <property type="match status" value="1"/>
</dbReference>
<feature type="transmembrane region" description="Helical" evidence="9">
    <location>
        <begin position="145"/>
        <end position="164"/>
    </location>
</feature>
<protein>
    <recommendedName>
        <fullName evidence="2">histidine kinase</fullName>
        <ecNumber evidence="2">2.7.13.3</ecNumber>
    </recommendedName>
</protein>
<dbReference type="SUPFAM" id="SSF55874">
    <property type="entry name" value="ATPase domain of HSP90 chaperone/DNA topoisomerase II/histidine kinase"/>
    <property type="match status" value="1"/>
</dbReference>
<name>A0ABN6R7W5_STRNI</name>
<feature type="transmembrane region" description="Helical" evidence="9">
    <location>
        <begin position="100"/>
        <end position="116"/>
    </location>
</feature>
<dbReference type="InterPro" id="IPR050482">
    <property type="entry name" value="Sensor_HK_TwoCompSys"/>
</dbReference>
<evidence type="ECO:0000256" key="1">
    <source>
        <dbReference type="ARBA" id="ARBA00000085"/>
    </source>
</evidence>
<evidence type="ECO:0000256" key="2">
    <source>
        <dbReference type="ARBA" id="ARBA00012438"/>
    </source>
</evidence>
<feature type="transmembrane region" description="Helical" evidence="9">
    <location>
        <begin position="77"/>
        <end position="94"/>
    </location>
</feature>
<accession>A0ABN6R7W5</accession>
<dbReference type="EC" id="2.7.13.3" evidence="2"/>
<geneLocation type="plasmid" evidence="12 13">
    <name>SNP1</name>
</geneLocation>
<dbReference type="EMBL" id="AP026074">
    <property type="protein sequence ID" value="BDM74470.1"/>
    <property type="molecule type" value="Genomic_DNA"/>
</dbReference>
<keyword evidence="8" id="KW-0902">Two-component regulatory system</keyword>
<evidence type="ECO:0000256" key="6">
    <source>
        <dbReference type="ARBA" id="ARBA00022777"/>
    </source>
</evidence>
<proteinExistence type="predicted"/>
<evidence type="ECO:0000256" key="5">
    <source>
        <dbReference type="ARBA" id="ARBA00022741"/>
    </source>
</evidence>
<keyword evidence="9" id="KW-0472">Membrane</keyword>
<keyword evidence="12" id="KW-0614">Plasmid</keyword>
<keyword evidence="7" id="KW-0067">ATP-binding</keyword>
<feature type="domain" description="Histidine kinase/HSP90-like ATPase" evidence="10">
    <location>
        <begin position="296"/>
        <end position="386"/>
    </location>
</feature>
<evidence type="ECO:0000259" key="11">
    <source>
        <dbReference type="Pfam" id="PF07730"/>
    </source>
</evidence>
<dbReference type="PANTHER" id="PTHR24421:SF10">
    <property type="entry name" value="NITRATE_NITRITE SENSOR PROTEIN NARQ"/>
    <property type="match status" value="1"/>
</dbReference>
<dbReference type="Pfam" id="PF07730">
    <property type="entry name" value="HisKA_3"/>
    <property type="match status" value="1"/>
</dbReference>
<dbReference type="InterPro" id="IPR011712">
    <property type="entry name" value="Sig_transdc_His_kin_sub3_dim/P"/>
</dbReference>
<feature type="domain" description="Signal transduction histidine kinase subgroup 3 dimerisation and phosphoacceptor" evidence="11">
    <location>
        <begin position="180"/>
        <end position="245"/>
    </location>
</feature>
<evidence type="ECO:0000313" key="13">
    <source>
        <dbReference type="Proteomes" id="UP001059597"/>
    </source>
</evidence>
<keyword evidence="9" id="KW-1133">Transmembrane helix</keyword>
<dbReference type="PANTHER" id="PTHR24421">
    <property type="entry name" value="NITRATE/NITRITE SENSOR PROTEIN NARX-RELATED"/>
    <property type="match status" value="1"/>
</dbReference>
<evidence type="ECO:0000259" key="10">
    <source>
        <dbReference type="Pfam" id="PF02518"/>
    </source>
</evidence>
<keyword evidence="6" id="KW-0418">Kinase</keyword>
<gene>
    <name evidence="12" type="ORF">HEK616_79570</name>
</gene>
<dbReference type="Proteomes" id="UP001059597">
    <property type="component" value="Plasmid SNP1"/>
</dbReference>
<comment type="catalytic activity">
    <reaction evidence="1">
        <text>ATP + protein L-histidine = ADP + protein N-phospho-L-histidine.</text>
        <dbReference type="EC" id="2.7.13.3"/>
    </reaction>
</comment>
<reference evidence="12" key="1">
    <citation type="submission" date="2022-06" db="EMBL/GenBank/DDBJ databases">
        <title>Complete genome sequence of Streptomyces nigrescens HEK616.</title>
        <authorList>
            <person name="Asamizu S."/>
            <person name="Onaka H."/>
        </authorList>
    </citation>
    <scope>NUCLEOTIDE SEQUENCE</scope>
    <source>
        <strain evidence="12">HEK616</strain>
        <plasmid evidence="12">SNP1</plasmid>
    </source>
</reference>
<evidence type="ECO:0000256" key="3">
    <source>
        <dbReference type="ARBA" id="ARBA00022553"/>
    </source>
</evidence>
<evidence type="ECO:0000256" key="7">
    <source>
        <dbReference type="ARBA" id="ARBA00022840"/>
    </source>
</evidence>
<keyword evidence="9" id="KW-0812">Transmembrane</keyword>
<sequence length="389" mass="40432">MDRSSRQPDDAFAGEARGELSPRAARALWWGSAGLVLAVLGTSVLVAGAGHGWRLPVAGALVLAQACALRWLGRAPVAVLAATAATGLAVWALLPAVTLTGALLAAQVALCVLSAIRPRRVSVRALAAMCLPAPLAFGAGGPAGLTVYLLTVVLAWTVGQWRRAQQARTRAEMRRAVVEERARIAREVHDVVAHTLSVMVIQASAADDVFGERPDQARQALRAIETGARSALGELRLLLRAFGPGAGEEESGEQREPGPSLARLDELIDTVRATGMTVYVDRAGTIEGLPAAVDLAAYRIVQEALTNTLRHAAGADEVSVRVTAEGECVKVTVVDNGRTTQGSWAVVGAGRGLMGMEERARLVGGSLHAGRLPGGGFEVAAELPVEGAS</sequence>
<keyword evidence="4" id="KW-0808">Transferase</keyword>
<dbReference type="InterPro" id="IPR036890">
    <property type="entry name" value="HATPase_C_sf"/>
</dbReference>
<dbReference type="Gene3D" id="1.20.5.1930">
    <property type="match status" value="1"/>
</dbReference>
<evidence type="ECO:0000256" key="8">
    <source>
        <dbReference type="ARBA" id="ARBA00023012"/>
    </source>
</evidence>
<keyword evidence="3" id="KW-0597">Phosphoprotein</keyword>
<keyword evidence="13" id="KW-1185">Reference proteome</keyword>
<dbReference type="RefSeq" id="WP_261957997.1">
    <property type="nucleotide sequence ID" value="NZ_AP026074.1"/>
</dbReference>
<keyword evidence="5" id="KW-0547">Nucleotide-binding</keyword>
<feature type="transmembrane region" description="Helical" evidence="9">
    <location>
        <begin position="27"/>
        <end position="47"/>
    </location>
</feature>
<dbReference type="Gene3D" id="3.30.565.10">
    <property type="entry name" value="Histidine kinase-like ATPase, C-terminal domain"/>
    <property type="match status" value="1"/>
</dbReference>
<evidence type="ECO:0000256" key="4">
    <source>
        <dbReference type="ARBA" id="ARBA00022679"/>
    </source>
</evidence>